<keyword evidence="2" id="KW-0132">Cell division</keyword>
<dbReference type="Gene3D" id="1.25.10.10">
    <property type="entry name" value="Leucine-rich Repeat Variant"/>
    <property type="match status" value="1"/>
</dbReference>
<dbReference type="InterPro" id="IPR024990">
    <property type="entry name" value="Apc1"/>
</dbReference>
<reference evidence="5 6" key="1">
    <citation type="journal article" date="2011" name="Proc. Natl. Acad. Sci. U.S.A.">
        <title>Evolutionary erosion of yeast sex chromosomes by mating-type switching accidents.</title>
        <authorList>
            <person name="Gordon J.L."/>
            <person name="Armisen D."/>
            <person name="Proux-Wera E."/>
            <person name="Oheigeartaigh S.S."/>
            <person name="Byrne K.P."/>
            <person name="Wolfe K.H."/>
        </authorList>
    </citation>
    <scope>NUCLEOTIDE SEQUENCE [LARGE SCALE GENOMIC DNA]</scope>
    <source>
        <strain evidence="6">ATCC MYA-139 / BCRC 22969 / CBS 8797 / CCRC 22969 / KCTC 17520 / NBRC 10181 / NCYC 3082</strain>
    </source>
</reference>
<evidence type="ECO:0000313" key="5">
    <source>
        <dbReference type="EMBL" id="CCK70802.1"/>
    </source>
</evidence>
<evidence type="ECO:0000313" key="6">
    <source>
        <dbReference type="Proteomes" id="UP000006310"/>
    </source>
</evidence>
<evidence type="ECO:0000256" key="3">
    <source>
        <dbReference type="ARBA" id="ARBA00022776"/>
    </source>
</evidence>
<evidence type="ECO:0000256" key="2">
    <source>
        <dbReference type="ARBA" id="ARBA00022618"/>
    </source>
</evidence>
<sequence length="1660" mass="186395">MASRVVVSGDGREVQWVQAGRCVRRFVYAERVVDAGFVTFEKVNHCFVVVRRRAAHVYYLDSGDSVTACFPFPIRKAFWYRHGLVLEAADRGDADADAGVGVDGDADTDVGGEYRFITFTDPVAPFGRLSFASAGGKGKLAAHLRDSEMLLIPRDASHSVTVLYNKCENQLYFYFTRVLSSSSSQVSSAGAGAGTNAGTTVNNHTETNNATLRRALSNSRRTTSTNGTLDMMLGNIEKMDPSINNKRSVSATLDRMSNSNPASASLEFGQHQMQPEQPQLQAHQPILAKDISLIEISRMELPAYTHKQDIDLKCIALRFKQQEAVLIFDQSTKFAKLWLIDMIPDVVESISFKVYGDSPPNLIKLANIDVANPIDTVLEQPEADVQGTFILKFQDARTDSFAIYNPFLNLLSPMFISERATQQVSETEDTFPQDSIQLQLEKITFYPRTQLTKLCFQALSWICPDYIHYSLLMLWQYTLNSFQEPVATLTNQNDILKEFHTLTYILRNLFFSIANEDVPDDICNMPLYQGLLDKGITEINLLLPKIVMGLQLIREELSLNILCRKELELLNEFLLGAVHTMDWPQSWKTYYQNNAFEAKDGGMTSATVGGNFFAQPLDEPPSILKSLYSITEGSEIALTPFIGFSGLVDCQEDIDLMITPRCFKVLRLYELIHAPGFVSMYILEILTRLDIGNKEINTYPLGIMTPVRKILQKVENGILQPDIHMNLSLVSRPDIERPIKLMTKKRFVSNERDKEVTLLRPTLSGSAFYGKNLKRRPPKDVYSLVTDVVKDTMSADGYSGSTNGELLAISSNEAVNSVSIKQNTELIFPHDQRFKHVLSLLESATPSRIQFYTAETEYSRILPKKKIFGKIIALRTLTSGVGRAAVNYSTEQPITSEKWHIEDLNYVTIFPDGSKLITPIEEFNKDVLHWGEFHNGVASALKISKNTRGINGSWIALNKPAVLNATHGGFLLGLGLNGHLKDLEEWHIYNYLSPKETLTSIGLLLGMSASAKGTQNHKLIKVLAVHVVALLPEGSSDLNINIRVQIAGLIGMGLLYLRCHSRKLTLSLLPELKSYIKVGDDMVADEGYRMSVGIAIGLNNLAAPNIQDFPNGDEDSFDDSGTFGSKSNEQKMLLSDHQGIQQNNAFDTELVQELLDIIIKTYDKEMPWIPENAQIGALLALTFMLLKSNNSAISSKIRVEIPKPSHNAYCRPEIFLHREWAYYMIEWDSIRVDIGFLLDGINADSLQDMNSTFLPIYYTIAGRALSMGVRYASTGNITARNSILLILDKFLPLYHYPGRSNSVDFQLTIKGITVIVNVLLVSLGMIMCATGDIEVLRRAKYLHETVTGKNSDLYKKRKTSDNTDNNVEESGTDYSISGVEPILEEVPDLEGQTNEADEADEFFDPSAKFDQDLDNENHYGKYIATNMTLGFLFLGSGQFALKTSDPESVAYLILSVLPVFMRPYPLQELKHFWCMAIEPRCLVVKDVITEKPINGVQVEVTLHSGELLKFKSPCLLPDIQTIAKLSLRMNRYFPLEFTFNNDFPVDEFFKMGLVIFIQPKDENYDEEPTEEDIGLSLIRKIDELGVRDDESDVVNFSKNLFDSLGIRDITMLELKKTLNDNIGSAKTFQDYDLEMLCSDRNVGDIVDYQNELWKFKHSTQ</sequence>
<dbReference type="RefSeq" id="XP_022465048.1">
    <property type="nucleotide sequence ID" value="XM_022608566.1"/>
</dbReference>
<dbReference type="PANTHER" id="PTHR12827:SF3">
    <property type="entry name" value="ANAPHASE-PROMOTING COMPLEX SUBUNIT 1"/>
    <property type="match status" value="1"/>
</dbReference>
<dbReference type="GO" id="GO:0060090">
    <property type="term" value="F:molecular adaptor activity"/>
    <property type="evidence" value="ECO:0007669"/>
    <property type="project" value="EnsemblFungi"/>
</dbReference>
<proteinExistence type="inferred from homology"/>
<keyword evidence="6" id="KW-1185">Reference proteome</keyword>
<evidence type="ECO:0000256" key="1">
    <source>
        <dbReference type="ARBA" id="ARBA00010547"/>
    </source>
</evidence>
<accession>J7RZX3</accession>
<dbReference type="OrthoDB" id="26401at2759"/>
<dbReference type="eggNOG" id="KOG1858">
    <property type="taxonomic scope" value="Eukaryota"/>
</dbReference>
<organism evidence="5 6">
    <name type="scientific">Huiozyma naganishii (strain ATCC MYA-139 / BCRC 22969 / CBS 8797 / KCTC 17520 / NBRC 10181 / NCYC 3082 / Yp74L-3)</name>
    <name type="common">Yeast</name>
    <name type="synonym">Kazachstania naganishii</name>
    <dbReference type="NCBI Taxonomy" id="1071383"/>
    <lineage>
        <taxon>Eukaryota</taxon>
        <taxon>Fungi</taxon>
        <taxon>Dikarya</taxon>
        <taxon>Ascomycota</taxon>
        <taxon>Saccharomycotina</taxon>
        <taxon>Saccharomycetes</taxon>
        <taxon>Saccharomycetales</taxon>
        <taxon>Saccharomycetaceae</taxon>
        <taxon>Huiozyma</taxon>
    </lineage>
</organism>
<dbReference type="Proteomes" id="UP000006310">
    <property type="component" value="Chromosome 6"/>
</dbReference>
<reference evidence="6" key="2">
    <citation type="submission" date="2012-08" db="EMBL/GenBank/DDBJ databases">
        <title>Genome sequence of Kazachstania naganishii.</title>
        <authorList>
            <person name="Gordon J.L."/>
            <person name="Armisen D."/>
            <person name="Proux-Wera E."/>
            <person name="OhEigeartaigh S.S."/>
            <person name="Byrne K.P."/>
            <person name="Wolfe K.H."/>
        </authorList>
    </citation>
    <scope>NUCLEOTIDE SEQUENCE [LARGE SCALE GENOMIC DNA]</scope>
    <source>
        <strain evidence="6">ATCC MYA-139 / BCRC 22969 / CBS 8797 / CCRC 22969 / KCTC 17520 / NBRC 10181 / NCYC 3082</strain>
    </source>
</reference>
<dbReference type="GO" id="GO:0061630">
    <property type="term" value="F:ubiquitin protein ligase activity"/>
    <property type="evidence" value="ECO:0007669"/>
    <property type="project" value="EnsemblFungi"/>
</dbReference>
<dbReference type="KEGG" id="kng:KNAG_0F01340"/>
<dbReference type="OMA" id="LEEWHVY"/>
<name>J7RZX3_HUIN7</name>
<dbReference type="GO" id="GO:0010458">
    <property type="term" value="P:exit from mitosis"/>
    <property type="evidence" value="ECO:0007669"/>
    <property type="project" value="EnsemblFungi"/>
</dbReference>
<dbReference type="GeneID" id="34526517"/>
<evidence type="ECO:0000256" key="4">
    <source>
        <dbReference type="ARBA" id="ARBA00023306"/>
    </source>
</evidence>
<dbReference type="GO" id="GO:0042802">
    <property type="term" value="F:identical protein binding"/>
    <property type="evidence" value="ECO:0007669"/>
    <property type="project" value="EnsemblFungi"/>
</dbReference>
<dbReference type="GO" id="GO:0070979">
    <property type="term" value="P:protein K11-linked ubiquitination"/>
    <property type="evidence" value="ECO:0007669"/>
    <property type="project" value="TreeGrafter"/>
</dbReference>
<keyword evidence="4" id="KW-0131">Cell cycle</keyword>
<dbReference type="InterPro" id="IPR011989">
    <property type="entry name" value="ARM-like"/>
</dbReference>
<dbReference type="STRING" id="1071383.J7RZX3"/>
<comment type="similarity">
    <text evidence="1">Belongs to the APC1 family.</text>
</comment>
<dbReference type="EMBL" id="HE978319">
    <property type="protein sequence ID" value="CCK70802.1"/>
    <property type="molecule type" value="Genomic_DNA"/>
</dbReference>
<keyword evidence="3" id="KW-0498">Mitosis</keyword>
<dbReference type="GO" id="GO:0051301">
    <property type="term" value="P:cell division"/>
    <property type="evidence" value="ECO:0007669"/>
    <property type="project" value="UniProtKB-KW"/>
</dbReference>
<dbReference type="HOGENOM" id="CLU_000746_0_0_1"/>
<dbReference type="GO" id="GO:0007091">
    <property type="term" value="P:metaphase/anaphase transition of mitotic cell cycle"/>
    <property type="evidence" value="ECO:0007669"/>
    <property type="project" value="EnsemblFungi"/>
</dbReference>
<dbReference type="GO" id="GO:0005680">
    <property type="term" value="C:anaphase-promoting complex"/>
    <property type="evidence" value="ECO:0007669"/>
    <property type="project" value="EnsemblFungi"/>
</dbReference>
<protein>
    <submittedName>
        <fullName evidence="5">Uncharacterized protein</fullName>
    </submittedName>
</protein>
<dbReference type="PANTHER" id="PTHR12827">
    <property type="entry name" value="MEIOTIC CHECKPOINT REGULATOR TSG24 FAMILY MEMBER"/>
    <property type="match status" value="1"/>
</dbReference>
<gene>
    <name evidence="5" type="primary">KNAG0F01340</name>
    <name evidence="5" type="ordered locus">KNAG_0F01340</name>
</gene>
<dbReference type="GO" id="GO:0031145">
    <property type="term" value="P:anaphase-promoting complex-dependent catabolic process"/>
    <property type="evidence" value="ECO:0007669"/>
    <property type="project" value="EnsemblFungi"/>
</dbReference>